<gene>
    <name evidence="1" type="ORF">XBO1_1580006</name>
</gene>
<organism evidence="1">
    <name type="scientific">Xenorhabdus bovienii str. oregonense</name>
    <dbReference type="NCBI Taxonomy" id="1398202"/>
    <lineage>
        <taxon>Bacteria</taxon>
        <taxon>Pseudomonadati</taxon>
        <taxon>Pseudomonadota</taxon>
        <taxon>Gammaproteobacteria</taxon>
        <taxon>Enterobacterales</taxon>
        <taxon>Morganellaceae</taxon>
        <taxon>Xenorhabdus</taxon>
    </lineage>
</organism>
<reference evidence="1" key="1">
    <citation type="submission" date="2013-07" db="EMBL/GenBank/DDBJ databases">
        <title>Sub-species coevolution in mutualistic symbiosis.</title>
        <authorList>
            <person name="Murfin K."/>
            <person name="Klassen J."/>
            <person name="Lee M."/>
            <person name="Forst S."/>
            <person name="Stock P."/>
            <person name="Goodrich-Blair H."/>
        </authorList>
    </citation>
    <scope>NUCLEOTIDE SEQUENCE [LARGE SCALE GENOMIC DNA]</scope>
    <source>
        <strain evidence="1">Oregonense</strain>
    </source>
</reference>
<comment type="caution">
    <text evidence="1">The sequence shown here is derived from an EMBL/GenBank/DDBJ whole genome shotgun (WGS) entry which is preliminary data.</text>
</comment>
<dbReference type="Proteomes" id="UP000028483">
    <property type="component" value="Unassembled WGS sequence"/>
</dbReference>
<dbReference type="AlphaFoldDB" id="A0A077P2A6"/>
<accession>A0A077P2A6</accession>
<dbReference type="HOGENOM" id="CLU_129155_0_0_6"/>
<protein>
    <recommendedName>
        <fullName evidence="2">Bacteriophage protein</fullName>
    </recommendedName>
</protein>
<proteinExistence type="predicted"/>
<name>A0A077P2A6_XENBV</name>
<evidence type="ECO:0000313" key="1">
    <source>
        <dbReference type="EMBL" id="CDH04924.1"/>
    </source>
</evidence>
<sequence>MHGAISLIPGVVRLRGFENDTHKTDINGIPPHSVAMIVDGGNATEIAKTIALKKTPGSGTFGDTTINVHNHYGLSTPVRFSRPVDVSVYVELNITAFEGYTTLVGDRIKTAIAKYINTIVIGDNVYLARLYSPANLPGDEEGKTYDINTLKIGRSVHALSESNLKIAFNEAPVCNTDNINVVVT</sequence>
<dbReference type="EMBL" id="CBSX010000066">
    <property type="protein sequence ID" value="CDH04924.1"/>
    <property type="molecule type" value="Genomic_DNA"/>
</dbReference>
<evidence type="ECO:0008006" key="2">
    <source>
        <dbReference type="Google" id="ProtNLM"/>
    </source>
</evidence>